<evidence type="ECO:0000259" key="8">
    <source>
        <dbReference type="PROSITE" id="PS50970"/>
    </source>
</evidence>
<feature type="binding site" evidence="6 7">
    <location>
        <position position="301"/>
    </location>
    <ligand>
        <name>Zn(2+)</name>
        <dbReference type="ChEBI" id="CHEBI:29105"/>
    </ligand>
</feature>
<dbReference type="Proteomes" id="UP000887568">
    <property type="component" value="Unplaced"/>
</dbReference>
<feature type="binding site" evidence="6 7">
    <location>
        <position position="216"/>
    </location>
    <ligand>
        <name>Zn(2+)</name>
        <dbReference type="ChEBI" id="CHEBI:29105"/>
    </ligand>
</feature>
<evidence type="ECO:0000256" key="5">
    <source>
        <dbReference type="ARBA" id="ARBA00022833"/>
    </source>
</evidence>
<organism evidence="9 10">
    <name type="scientific">Patiria miniata</name>
    <name type="common">Bat star</name>
    <name type="synonym">Asterina miniata</name>
    <dbReference type="NCBI Taxonomy" id="46514"/>
    <lineage>
        <taxon>Eukaryota</taxon>
        <taxon>Metazoa</taxon>
        <taxon>Echinodermata</taxon>
        <taxon>Eleutherozoa</taxon>
        <taxon>Asterozoa</taxon>
        <taxon>Asteroidea</taxon>
        <taxon>Valvatacea</taxon>
        <taxon>Valvatida</taxon>
        <taxon>Asterinidae</taxon>
        <taxon>Patiria</taxon>
    </lineage>
</organism>
<proteinExistence type="predicted"/>
<dbReference type="PANTHER" id="PTHR46120:SF4">
    <property type="entry name" value="HCY-BINDING DOMAIN-CONTAINING PROTEIN"/>
    <property type="match status" value="1"/>
</dbReference>
<dbReference type="OrthoDB" id="261426at2759"/>
<sequence>MMKRNLLKLLEEGVVIGDGSYVVCLEKRGYVTAGTWTPEAVVKYPEAVTQLHRDYMRAGANVLTTFTFYAQDDKLAFQGRSEEPDPQGNGQTIDARTLNLQACDLARQVASQGDALVAGGLSPVMCYCVDKGKDNVQKEFKKQLDVFMEKDVDFVLGEFFGTIQEAEWAVEAMKALGKPVACTMRIPPIGDENGVLPQECAVRMVKAGADVIGVNCMFDPSICLKTLALMKQGLEEAGLKAHLMAQPVGYHTQEIENEVRGYLVLPEFPFAMEPRLLTRMDVQQFAREAYKLGVRYLGGCCGYEPYHIRAIAEELAPERGRDIPGADMSSKWEILKKSVFEEMWERGNAEYWKKLVPAAGRKIKLLADVK</sequence>
<dbReference type="RefSeq" id="XP_038066777.1">
    <property type="nucleotide sequence ID" value="XM_038210849.1"/>
</dbReference>
<keyword evidence="3 7" id="KW-0808">Transferase</keyword>
<evidence type="ECO:0000313" key="9">
    <source>
        <dbReference type="EnsemblMetazoa" id="XP_038066777.1"/>
    </source>
</evidence>
<dbReference type="EnsemblMetazoa" id="XM_038210849.1">
    <property type="protein sequence ID" value="XP_038066777.1"/>
    <property type="gene ID" value="LOC119736836"/>
</dbReference>
<dbReference type="GO" id="GO:0008270">
    <property type="term" value="F:zinc ion binding"/>
    <property type="evidence" value="ECO:0007669"/>
    <property type="project" value="InterPro"/>
</dbReference>
<dbReference type="Gene3D" id="3.20.20.330">
    <property type="entry name" value="Homocysteine-binding-like domain"/>
    <property type="match status" value="1"/>
</dbReference>
<evidence type="ECO:0000256" key="3">
    <source>
        <dbReference type="ARBA" id="ARBA00022679"/>
    </source>
</evidence>
<dbReference type="GO" id="GO:0032259">
    <property type="term" value="P:methylation"/>
    <property type="evidence" value="ECO:0007669"/>
    <property type="project" value="UniProtKB-KW"/>
</dbReference>
<dbReference type="GO" id="GO:0047150">
    <property type="term" value="F:betaine-homocysteine S-methyltransferase activity"/>
    <property type="evidence" value="ECO:0007669"/>
    <property type="project" value="TreeGrafter"/>
</dbReference>
<accession>A0A914ASM9</accession>
<evidence type="ECO:0000256" key="1">
    <source>
        <dbReference type="ARBA" id="ARBA00005137"/>
    </source>
</evidence>
<dbReference type="InterPro" id="IPR051524">
    <property type="entry name" value="BHMT"/>
</dbReference>
<dbReference type="AlphaFoldDB" id="A0A914ASM9"/>
<keyword evidence="2 7" id="KW-0489">Methyltransferase</keyword>
<dbReference type="InterPro" id="IPR003726">
    <property type="entry name" value="HCY_dom"/>
</dbReference>
<keyword evidence="5 6" id="KW-0862">Zinc</keyword>
<comment type="cofactor">
    <cofactor evidence="6">
        <name>Zn(2+)</name>
        <dbReference type="ChEBI" id="CHEBI:29105"/>
    </cofactor>
    <text evidence="6">Binds 1 zinc ion per subunit.</text>
</comment>
<evidence type="ECO:0000256" key="2">
    <source>
        <dbReference type="ARBA" id="ARBA00022603"/>
    </source>
</evidence>
<dbReference type="InterPro" id="IPR017226">
    <property type="entry name" value="BHMT-like"/>
</dbReference>
<dbReference type="PIRSF" id="PIRSF037505">
    <property type="entry name" value="Betaine_HMT"/>
    <property type="match status" value="1"/>
</dbReference>
<dbReference type="PANTHER" id="PTHR46120">
    <property type="entry name" value="BETAINE--HOMOCYSTEINE S-METHYLTRANSFERASE 1"/>
    <property type="match status" value="1"/>
</dbReference>
<feature type="binding site" evidence="6 7">
    <location>
        <position position="300"/>
    </location>
    <ligand>
        <name>Zn(2+)</name>
        <dbReference type="ChEBI" id="CHEBI:29105"/>
    </ligand>
</feature>
<comment type="pathway">
    <text evidence="1">Amino-acid biosynthesis; L-methionine biosynthesis via de novo pathway; L-methionine from L-homocysteine (BhmT route): step 1/1.</text>
</comment>
<evidence type="ECO:0000256" key="4">
    <source>
        <dbReference type="ARBA" id="ARBA00022723"/>
    </source>
</evidence>
<reference evidence="9" key="1">
    <citation type="submission" date="2022-11" db="UniProtKB">
        <authorList>
            <consortium name="EnsemblMetazoa"/>
        </authorList>
    </citation>
    <scope>IDENTIFICATION</scope>
</reference>
<protein>
    <recommendedName>
        <fullName evidence="8">Hcy-binding domain-containing protein</fullName>
    </recommendedName>
</protein>
<dbReference type="GeneID" id="119736836"/>
<dbReference type="PROSITE" id="PS50970">
    <property type="entry name" value="HCY"/>
    <property type="match status" value="1"/>
</dbReference>
<feature type="domain" description="Hcy-binding" evidence="8">
    <location>
        <begin position="3"/>
        <end position="315"/>
    </location>
</feature>
<dbReference type="Pfam" id="PF02574">
    <property type="entry name" value="S-methyl_trans"/>
    <property type="match status" value="1"/>
</dbReference>
<evidence type="ECO:0000256" key="7">
    <source>
        <dbReference type="PROSITE-ProRule" id="PRU00333"/>
    </source>
</evidence>
<name>A0A914ASM9_PATMI</name>
<evidence type="ECO:0000256" key="6">
    <source>
        <dbReference type="PIRSR" id="PIRSR037505-2"/>
    </source>
</evidence>
<dbReference type="SUPFAM" id="SSF82282">
    <property type="entry name" value="Homocysteine S-methyltransferase"/>
    <property type="match status" value="1"/>
</dbReference>
<dbReference type="GO" id="GO:0009086">
    <property type="term" value="P:methionine biosynthetic process"/>
    <property type="evidence" value="ECO:0007669"/>
    <property type="project" value="InterPro"/>
</dbReference>
<keyword evidence="10" id="KW-1185">Reference proteome</keyword>
<dbReference type="InterPro" id="IPR036589">
    <property type="entry name" value="HCY_dom_sf"/>
</dbReference>
<keyword evidence="4 6" id="KW-0479">Metal-binding</keyword>
<dbReference type="OMA" id="NCLYDFD"/>
<dbReference type="FunFam" id="3.20.20.330:FF:000003">
    <property type="entry name" value="Betaine--homocysteine S-methyltransferase 1"/>
    <property type="match status" value="1"/>
</dbReference>
<evidence type="ECO:0000313" key="10">
    <source>
        <dbReference type="Proteomes" id="UP000887568"/>
    </source>
</evidence>